<keyword evidence="4" id="KW-0539">Nucleus</keyword>
<comment type="similarity">
    <text evidence="2 5">Belongs to the HSF family.</text>
</comment>
<feature type="compositionally biased region" description="Low complexity" evidence="7">
    <location>
        <begin position="582"/>
        <end position="594"/>
    </location>
</feature>
<feature type="compositionally biased region" description="Low complexity" evidence="7">
    <location>
        <begin position="455"/>
        <end position="466"/>
    </location>
</feature>
<dbReference type="PRINTS" id="PR00056">
    <property type="entry name" value="HSFDOMAIN"/>
</dbReference>
<dbReference type="EMBL" id="FJUW01000056">
    <property type="protein sequence ID" value="CZT10526.1"/>
    <property type="molecule type" value="Genomic_DNA"/>
</dbReference>
<dbReference type="SMART" id="SM00415">
    <property type="entry name" value="HSF"/>
    <property type="match status" value="1"/>
</dbReference>
<evidence type="ECO:0000256" key="4">
    <source>
        <dbReference type="ARBA" id="ARBA00023242"/>
    </source>
</evidence>
<dbReference type="InParanoid" id="A0A1E1LJ60"/>
<dbReference type="PANTHER" id="PTHR10015:SF427">
    <property type="entry name" value="HEAT SHOCK FACTOR PROTEIN"/>
    <property type="match status" value="1"/>
</dbReference>
<evidence type="ECO:0000256" key="7">
    <source>
        <dbReference type="SAM" id="MobiDB-lite"/>
    </source>
</evidence>
<feature type="region of interest" description="Disordered" evidence="7">
    <location>
        <begin position="447"/>
        <end position="472"/>
    </location>
</feature>
<reference evidence="10" key="1">
    <citation type="submission" date="2016-03" db="EMBL/GenBank/DDBJ databases">
        <authorList>
            <person name="Ploux O."/>
        </authorList>
    </citation>
    <scope>NUCLEOTIDE SEQUENCE [LARGE SCALE GENOMIC DNA]</scope>
    <source>
        <strain evidence="10">UK7</strain>
    </source>
</reference>
<evidence type="ECO:0000313" key="9">
    <source>
        <dbReference type="EMBL" id="CZT10526.1"/>
    </source>
</evidence>
<dbReference type="InterPro" id="IPR036390">
    <property type="entry name" value="WH_DNA-bd_sf"/>
</dbReference>
<feature type="region of interest" description="Disordered" evidence="7">
    <location>
        <begin position="1"/>
        <end position="78"/>
    </location>
</feature>
<evidence type="ECO:0000256" key="3">
    <source>
        <dbReference type="ARBA" id="ARBA00023125"/>
    </source>
</evidence>
<dbReference type="FunFam" id="1.10.10.10:FF:000173">
    <property type="entry name" value="Heat shock transcription factor Hsf1"/>
    <property type="match status" value="1"/>
</dbReference>
<evidence type="ECO:0000256" key="1">
    <source>
        <dbReference type="ARBA" id="ARBA00004123"/>
    </source>
</evidence>
<dbReference type="InterPro" id="IPR036388">
    <property type="entry name" value="WH-like_DNA-bd_sf"/>
</dbReference>
<feature type="compositionally biased region" description="Acidic residues" evidence="7">
    <location>
        <begin position="286"/>
        <end position="296"/>
    </location>
</feature>
<evidence type="ECO:0000256" key="6">
    <source>
        <dbReference type="SAM" id="Coils"/>
    </source>
</evidence>
<evidence type="ECO:0000256" key="5">
    <source>
        <dbReference type="RuleBase" id="RU004020"/>
    </source>
</evidence>
<dbReference type="Pfam" id="PF00447">
    <property type="entry name" value="HSF_DNA-bind"/>
    <property type="match status" value="1"/>
</dbReference>
<feature type="compositionally biased region" description="Polar residues" evidence="7">
    <location>
        <begin position="510"/>
        <end position="522"/>
    </location>
</feature>
<dbReference type="GO" id="GO:0003700">
    <property type="term" value="F:DNA-binding transcription factor activity"/>
    <property type="evidence" value="ECO:0007669"/>
    <property type="project" value="InterPro"/>
</dbReference>
<dbReference type="Proteomes" id="UP000178129">
    <property type="component" value="Unassembled WGS sequence"/>
</dbReference>
<accession>A0A1E1LJ60</accession>
<organism evidence="9 10">
    <name type="scientific">Rhynchosporium graminicola</name>
    <dbReference type="NCBI Taxonomy" id="2792576"/>
    <lineage>
        <taxon>Eukaryota</taxon>
        <taxon>Fungi</taxon>
        <taxon>Dikarya</taxon>
        <taxon>Ascomycota</taxon>
        <taxon>Pezizomycotina</taxon>
        <taxon>Leotiomycetes</taxon>
        <taxon>Helotiales</taxon>
        <taxon>Ploettnerulaceae</taxon>
        <taxon>Rhynchosporium</taxon>
    </lineage>
</organism>
<evidence type="ECO:0000313" key="10">
    <source>
        <dbReference type="Proteomes" id="UP000178129"/>
    </source>
</evidence>
<evidence type="ECO:0000256" key="2">
    <source>
        <dbReference type="ARBA" id="ARBA00006403"/>
    </source>
</evidence>
<feature type="region of interest" description="Disordered" evidence="7">
    <location>
        <begin position="493"/>
        <end position="522"/>
    </location>
</feature>
<feature type="coiled-coil region" evidence="6">
    <location>
        <begin position="132"/>
        <end position="159"/>
    </location>
</feature>
<protein>
    <submittedName>
        <fullName evidence="9">Related to heat shock transcription factor</fullName>
    </submittedName>
</protein>
<dbReference type="AlphaFoldDB" id="A0A1E1LJ60"/>
<evidence type="ECO:0000259" key="8">
    <source>
        <dbReference type="SMART" id="SM00415"/>
    </source>
</evidence>
<dbReference type="InterPro" id="IPR000232">
    <property type="entry name" value="HSF_DNA-bd"/>
</dbReference>
<dbReference type="Gene3D" id="1.10.10.10">
    <property type="entry name" value="Winged helix-like DNA-binding domain superfamily/Winged helix DNA-binding domain"/>
    <property type="match status" value="1"/>
</dbReference>
<feature type="region of interest" description="Disordered" evidence="7">
    <location>
        <begin position="582"/>
        <end position="601"/>
    </location>
</feature>
<dbReference type="GO" id="GO:0005634">
    <property type="term" value="C:nucleus"/>
    <property type="evidence" value="ECO:0007669"/>
    <property type="project" value="UniProtKB-SubCell"/>
</dbReference>
<dbReference type="SUPFAM" id="SSF46785">
    <property type="entry name" value="Winged helix' DNA-binding domain"/>
    <property type="match status" value="1"/>
</dbReference>
<feature type="region of interest" description="Disordered" evidence="7">
    <location>
        <begin position="263"/>
        <end position="296"/>
    </location>
</feature>
<keyword evidence="10" id="KW-1185">Reference proteome</keyword>
<keyword evidence="6" id="KW-0175">Coiled coil</keyword>
<dbReference type="PANTHER" id="PTHR10015">
    <property type="entry name" value="HEAT SHOCK TRANSCRIPTION FACTOR"/>
    <property type="match status" value="1"/>
</dbReference>
<name>A0A1E1LJ60_9HELO</name>
<feature type="compositionally biased region" description="Basic residues" evidence="7">
    <location>
        <begin position="1"/>
        <end position="10"/>
    </location>
</feature>
<feature type="region of interest" description="Disordered" evidence="7">
    <location>
        <begin position="742"/>
        <end position="781"/>
    </location>
</feature>
<dbReference type="STRING" id="914237.A0A1E1LJ60"/>
<gene>
    <name evidence="9" type="ORF">RCO7_07508</name>
</gene>
<dbReference type="GO" id="GO:0043565">
    <property type="term" value="F:sequence-specific DNA binding"/>
    <property type="evidence" value="ECO:0007669"/>
    <property type="project" value="InterPro"/>
</dbReference>
<keyword evidence="9" id="KW-0346">Stress response</keyword>
<feature type="compositionally biased region" description="Polar residues" evidence="7">
    <location>
        <begin position="13"/>
        <end position="32"/>
    </location>
</feature>
<feature type="domain" description="HSF-type DNA-binding" evidence="8">
    <location>
        <begin position="159"/>
        <end position="266"/>
    </location>
</feature>
<comment type="subcellular location">
    <subcellularLocation>
        <location evidence="1">Nucleus</location>
    </subcellularLocation>
</comment>
<feature type="compositionally biased region" description="Polar residues" evidence="7">
    <location>
        <begin position="40"/>
        <end position="65"/>
    </location>
</feature>
<proteinExistence type="inferred from homology"/>
<comment type="caution">
    <text evidence="9">The sequence shown here is derived from an EMBL/GenBank/DDBJ whole genome shotgun (WGS) entry which is preliminary data.</text>
</comment>
<sequence length="781" mass="84940">MAPTNTRKRAAPGSSQADQMPQSYTAPAQVSNADFLDWNQPENTNNSTRFNDQSDGYNMSNYSNSGGAGGMSQAPNTFDQAVPTASTQLARRPNSNRQLVQTANRMAYDNQVDPWGQFGDDSILDTQDGSGVIEENDNIELLEERAAVAKRDAQSKRKQIPPFVQKLSSFLDESKNTELIRWSDRGDSFVVLDEDEFAKTLIPELFKHNNYASFVRQLNMYGFHKRVGLSDNSMKASERKNKSPSEYYNPYFKRGHPNLLWLINKPKGGNAQKKKSSNSKVKNEEVGDGESDDDGREIEEVYGNNVQQSRAISAAPEAGPLQRRDVAALQNQLAEIQKQQGNITSAIARLRKDHNQLYQQSVAFQSLHDRHENSISAILTFLATVYNRSLDGQGPQNIAQMFASGINHNDPQPHGSVVDIGDVSNQQEQKTGSMSPHRRPQRLLMAPLGAGGGRAATASPSTTPTPQSHTYQKHNLNAPHAAMIEELFDAPTETPQEFQPDRTSQHQHQRTPSSQNQSQNQARIPQSNMMMNIIQDTNAQTLQNPNSVLQFPEMLSHYENSNGNSPLTNEQRNSMLNLMAHTSSASNSNNALTSPTPPPQPSLEELGYTQGEIENLLNLQVEQTRNINEVKATIAPLSPSGSVPGLEGDTYFSGMDATHPSDGANLDLDQYLDTGAFYTGSSPMAMAGNGDYGYDIGVDGGFGDGSGLGGMGGGMGLGESHFDMGMDGAADSPEIVAVKVESLNSSAAHTPEGGVETPEDLNGMSGGGDMGTSPSKKRRKN</sequence>
<keyword evidence="3" id="KW-0238">DNA-binding</keyword>